<dbReference type="InterPro" id="IPR004045">
    <property type="entry name" value="Glutathione_S-Trfase_N"/>
</dbReference>
<dbReference type="InterPro" id="IPR004046">
    <property type="entry name" value="GST_C"/>
</dbReference>
<dbReference type="InterPro" id="IPR050213">
    <property type="entry name" value="GST_superfamily"/>
</dbReference>
<evidence type="ECO:0000313" key="4">
    <source>
        <dbReference type="WBParaSite" id="Pan_g17478.t1"/>
    </source>
</evidence>
<keyword evidence="3" id="KW-1185">Reference proteome</keyword>
<protein>
    <submittedName>
        <fullName evidence="4">Glutathione S-transferase</fullName>
    </submittedName>
</protein>
<dbReference type="Gene3D" id="1.20.1050.10">
    <property type="match status" value="1"/>
</dbReference>
<reference evidence="3" key="1">
    <citation type="journal article" date="2013" name="Genetics">
        <title>The draft genome and transcriptome of Panagrellus redivivus are shaped by the harsh demands of a free-living lifestyle.</title>
        <authorList>
            <person name="Srinivasan J."/>
            <person name="Dillman A.R."/>
            <person name="Macchietto M.G."/>
            <person name="Heikkinen L."/>
            <person name="Lakso M."/>
            <person name="Fracchia K.M."/>
            <person name="Antoshechkin I."/>
            <person name="Mortazavi A."/>
            <person name="Wong G."/>
            <person name="Sternberg P.W."/>
        </authorList>
    </citation>
    <scope>NUCLEOTIDE SEQUENCE [LARGE SCALE GENOMIC DNA]</scope>
    <source>
        <strain evidence="3">MT8872</strain>
    </source>
</reference>
<evidence type="ECO:0000313" key="3">
    <source>
        <dbReference type="Proteomes" id="UP000492821"/>
    </source>
</evidence>
<name>A0A7E4ZU25_PANRE</name>
<dbReference type="SUPFAM" id="SSF47616">
    <property type="entry name" value="GST C-terminal domain-like"/>
    <property type="match status" value="1"/>
</dbReference>
<dbReference type="PROSITE" id="PS50404">
    <property type="entry name" value="GST_NTER"/>
    <property type="match status" value="1"/>
</dbReference>
<dbReference type="AlphaFoldDB" id="A0A7E4ZU25"/>
<dbReference type="SFLD" id="SFLDS00019">
    <property type="entry name" value="Glutathione_Transferase_(cytos"/>
    <property type="match status" value="1"/>
</dbReference>
<dbReference type="Proteomes" id="UP000492821">
    <property type="component" value="Unassembled WGS sequence"/>
</dbReference>
<dbReference type="FunFam" id="1.20.1050.10:FF:000078">
    <property type="entry name" value="Protein CBG04233"/>
    <property type="match status" value="1"/>
</dbReference>
<dbReference type="PANTHER" id="PTHR11571">
    <property type="entry name" value="GLUTATHIONE S-TRANSFERASE"/>
    <property type="match status" value="1"/>
</dbReference>
<dbReference type="InterPro" id="IPR010987">
    <property type="entry name" value="Glutathione-S-Trfase_C-like"/>
</dbReference>
<dbReference type="SUPFAM" id="SSF52833">
    <property type="entry name" value="Thioredoxin-like"/>
    <property type="match status" value="1"/>
</dbReference>
<organism evidence="3 4">
    <name type="scientific">Panagrellus redivivus</name>
    <name type="common">Microworm</name>
    <dbReference type="NCBI Taxonomy" id="6233"/>
    <lineage>
        <taxon>Eukaryota</taxon>
        <taxon>Metazoa</taxon>
        <taxon>Ecdysozoa</taxon>
        <taxon>Nematoda</taxon>
        <taxon>Chromadorea</taxon>
        <taxon>Rhabditida</taxon>
        <taxon>Tylenchina</taxon>
        <taxon>Panagrolaimomorpha</taxon>
        <taxon>Panagrolaimoidea</taxon>
        <taxon>Panagrolaimidae</taxon>
        <taxon>Panagrellus</taxon>
    </lineage>
</organism>
<evidence type="ECO:0000259" key="2">
    <source>
        <dbReference type="PROSITE" id="PS50405"/>
    </source>
</evidence>
<dbReference type="GO" id="GO:0004364">
    <property type="term" value="F:glutathione transferase activity"/>
    <property type="evidence" value="ECO:0007669"/>
    <property type="project" value="UniProtKB-ARBA"/>
</dbReference>
<dbReference type="Pfam" id="PF14497">
    <property type="entry name" value="GST_C_3"/>
    <property type="match status" value="1"/>
</dbReference>
<accession>A0A7E4ZU25</accession>
<reference evidence="4" key="2">
    <citation type="submission" date="2020-10" db="UniProtKB">
        <authorList>
            <consortium name="WormBaseParasite"/>
        </authorList>
    </citation>
    <scope>IDENTIFICATION</scope>
</reference>
<dbReference type="InterPro" id="IPR040079">
    <property type="entry name" value="Glutathione_S-Trfase"/>
</dbReference>
<dbReference type="GO" id="GO:0006749">
    <property type="term" value="P:glutathione metabolic process"/>
    <property type="evidence" value="ECO:0007669"/>
    <property type="project" value="TreeGrafter"/>
</dbReference>
<feature type="domain" description="GST C-terminal" evidence="2">
    <location>
        <begin position="86"/>
        <end position="210"/>
    </location>
</feature>
<feature type="domain" description="GST N-terminal" evidence="1">
    <location>
        <begin position="3"/>
        <end position="84"/>
    </location>
</feature>
<dbReference type="PANTHER" id="PTHR11571:SF153">
    <property type="entry name" value="GLUTATHIONE S-TRANSFERASE"/>
    <property type="match status" value="1"/>
</dbReference>
<evidence type="ECO:0000259" key="1">
    <source>
        <dbReference type="PROSITE" id="PS50404"/>
    </source>
</evidence>
<proteinExistence type="predicted"/>
<dbReference type="InterPro" id="IPR036282">
    <property type="entry name" value="Glutathione-S-Trfase_C_sf"/>
</dbReference>
<dbReference type="InterPro" id="IPR036249">
    <property type="entry name" value="Thioredoxin-like_sf"/>
</dbReference>
<dbReference type="Gene3D" id="3.40.30.10">
    <property type="entry name" value="Glutaredoxin"/>
    <property type="match status" value="1"/>
</dbReference>
<sequence length="210" mass="23757">MPDTLELISLPGRGRAECLRMMLVASQTPFLDHRINLTQWKEFRRREQLPDDTKLPLLRVNGKRTIVGGRQIGRFIAERVDLLGSSAQDASDIEDIVATVESLEPNLAPVIRATLTKNFVARKDAWSEFKEKSLLPVIAELTKKLDGKAHFVGDRLSWADIAVAEAMSRFAHCFEANFIHGHPILKQHMMAVEREPGLARYVSERPMAQF</sequence>
<dbReference type="PROSITE" id="PS50405">
    <property type="entry name" value="GST_CTER"/>
    <property type="match status" value="1"/>
</dbReference>
<dbReference type="WBParaSite" id="Pan_g17478.t1">
    <property type="protein sequence ID" value="Pan_g17478.t1"/>
    <property type="gene ID" value="Pan_g17478"/>
</dbReference>